<dbReference type="GO" id="GO:0070069">
    <property type="term" value="C:cytochrome complex"/>
    <property type="evidence" value="ECO:0007669"/>
    <property type="project" value="TreeGrafter"/>
</dbReference>
<dbReference type="RefSeq" id="WP_226999855.1">
    <property type="nucleotide sequence ID" value="NZ_CP014143.1"/>
</dbReference>
<evidence type="ECO:0000313" key="8">
    <source>
        <dbReference type="EMBL" id="AOS95715.1"/>
    </source>
</evidence>
<evidence type="ECO:0000313" key="9">
    <source>
        <dbReference type="Proteomes" id="UP000095672"/>
    </source>
</evidence>
<dbReference type="EC" id="1.10.3.10" evidence="8"/>
<comment type="subcellular location">
    <subcellularLocation>
        <location evidence="1">Cell membrane</location>
        <topology evidence="1">Multi-pass membrane protein</topology>
    </subcellularLocation>
</comment>
<dbReference type="GO" id="GO:0016682">
    <property type="term" value="F:oxidoreductase activity, acting on diphenols and related substances as donors, oxygen as acceptor"/>
    <property type="evidence" value="ECO:0007669"/>
    <property type="project" value="TreeGrafter"/>
</dbReference>
<comment type="similarity">
    <text evidence="2">Belongs to the cytochrome ubiquinol oxidase subunit 2 family.</text>
</comment>
<protein>
    <submittedName>
        <fullName evidence="8">Cytochrome bd-II ubiquinol oxidase subunit 2</fullName>
        <ecNumber evidence="8">1.10.3.10</ecNumber>
    </submittedName>
</protein>
<feature type="transmembrane region" description="Helical" evidence="7">
    <location>
        <begin position="265"/>
        <end position="284"/>
    </location>
</feature>
<dbReference type="InterPro" id="IPR003317">
    <property type="entry name" value="Cyt-d_oxidase_su2"/>
</dbReference>
<evidence type="ECO:0000256" key="1">
    <source>
        <dbReference type="ARBA" id="ARBA00004651"/>
    </source>
</evidence>
<sequence>MTVESMTFNEWLPVIFIGIMGLAVLIYAVLDGYDLGVGILLPMQNEDESQRDTMIASIGPFWDANETWLVLAIGILLIAFPIALSQIMLSLYIPVAIMLIGLIMRGVAFDFRAKAAVDHKLTWDRVFKSGSLLTTLSQGYMLGQYVMGFESGWQAQMFSLLSALGVTAAYSYIGAAWLVMKTESDLQKRAIAWTKRAGRATLLGVLAVSLVNPLVNPGVFDRWFTYPLVMFVLLIPTLTFAGFVVNDRLLSRLPKENDRHCRVPFFITVGIFLLCFSGLAFSFFPEIVPGKLDIWEAASAPESLTFILVGAAIVVPLILAYTAFSYYVFWGKATELKYH</sequence>
<dbReference type="Proteomes" id="UP000095672">
    <property type="component" value="Chromosome"/>
</dbReference>
<feature type="transmembrane region" description="Helical" evidence="7">
    <location>
        <begin position="91"/>
        <end position="109"/>
    </location>
</feature>
<dbReference type="STRING" id="1769779.AUP74_00243"/>
<feature type="transmembrane region" description="Helical" evidence="7">
    <location>
        <begin position="12"/>
        <end position="30"/>
    </location>
</feature>
<proteinExistence type="inferred from homology"/>
<dbReference type="Pfam" id="PF02322">
    <property type="entry name" value="Cyt_bd_oxida_II"/>
    <property type="match status" value="1"/>
</dbReference>
<dbReference type="NCBIfam" id="TIGR00203">
    <property type="entry name" value="cydB"/>
    <property type="match status" value="1"/>
</dbReference>
<evidence type="ECO:0000256" key="7">
    <source>
        <dbReference type="SAM" id="Phobius"/>
    </source>
</evidence>
<dbReference type="PANTHER" id="PTHR43141">
    <property type="entry name" value="CYTOCHROME BD2 SUBUNIT II"/>
    <property type="match status" value="1"/>
</dbReference>
<gene>
    <name evidence="8" type="primary">appB</name>
    <name evidence="8" type="ORF">AUP74_00243</name>
</gene>
<evidence type="ECO:0000256" key="3">
    <source>
        <dbReference type="ARBA" id="ARBA00022475"/>
    </source>
</evidence>
<feature type="transmembrane region" description="Helical" evidence="7">
    <location>
        <begin position="304"/>
        <end position="329"/>
    </location>
</feature>
<keyword evidence="4 7" id="KW-0812">Transmembrane</keyword>
<evidence type="ECO:0000256" key="4">
    <source>
        <dbReference type="ARBA" id="ARBA00022692"/>
    </source>
</evidence>
<feature type="transmembrane region" description="Helical" evidence="7">
    <location>
        <begin position="157"/>
        <end position="179"/>
    </location>
</feature>
<feature type="transmembrane region" description="Helical" evidence="7">
    <location>
        <begin position="226"/>
        <end position="245"/>
    </location>
</feature>
<keyword evidence="3" id="KW-1003">Cell membrane</keyword>
<keyword evidence="9" id="KW-1185">Reference proteome</keyword>
<keyword evidence="8" id="KW-0560">Oxidoreductase</keyword>
<dbReference type="AlphaFoldDB" id="A0A1C9W3I9"/>
<dbReference type="GO" id="GO:0009055">
    <property type="term" value="F:electron transfer activity"/>
    <property type="evidence" value="ECO:0007669"/>
    <property type="project" value="TreeGrafter"/>
</dbReference>
<keyword evidence="6 7" id="KW-0472">Membrane</keyword>
<dbReference type="EMBL" id="CP014143">
    <property type="protein sequence ID" value="AOS95715.1"/>
    <property type="molecule type" value="Genomic_DNA"/>
</dbReference>
<organism evidence="8 9">
    <name type="scientific">Microbulbifer aggregans</name>
    <dbReference type="NCBI Taxonomy" id="1769779"/>
    <lineage>
        <taxon>Bacteria</taxon>
        <taxon>Pseudomonadati</taxon>
        <taxon>Pseudomonadota</taxon>
        <taxon>Gammaproteobacteria</taxon>
        <taxon>Cellvibrionales</taxon>
        <taxon>Microbulbiferaceae</taxon>
        <taxon>Microbulbifer</taxon>
    </lineage>
</organism>
<dbReference type="PATRIC" id="fig|1769779.3.peg.239"/>
<dbReference type="GO" id="GO:0019646">
    <property type="term" value="P:aerobic electron transport chain"/>
    <property type="evidence" value="ECO:0007669"/>
    <property type="project" value="TreeGrafter"/>
</dbReference>
<evidence type="ECO:0000256" key="6">
    <source>
        <dbReference type="ARBA" id="ARBA00023136"/>
    </source>
</evidence>
<evidence type="ECO:0000256" key="5">
    <source>
        <dbReference type="ARBA" id="ARBA00022989"/>
    </source>
</evidence>
<evidence type="ECO:0000256" key="2">
    <source>
        <dbReference type="ARBA" id="ARBA00007543"/>
    </source>
</evidence>
<feature type="transmembrane region" description="Helical" evidence="7">
    <location>
        <begin position="200"/>
        <end position="220"/>
    </location>
</feature>
<dbReference type="PANTHER" id="PTHR43141:SF2">
    <property type="entry name" value="BLR3729 PROTEIN"/>
    <property type="match status" value="1"/>
</dbReference>
<keyword evidence="5 7" id="KW-1133">Transmembrane helix</keyword>
<name>A0A1C9W3I9_9GAMM</name>
<accession>A0A1C9W3I9</accession>
<dbReference type="KEGG" id="micc:AUP74_00243"/>
<reference evidence="9" key="1">
    <citation type="submission" date="2016-01" db="EMBL/GenBank/DDBJ databases">
        <title>Complete genome sequence of Microbulbifer sp. CCB-MM1, a halophile isolated from Matang Mangrove Forest, Perak.</title>
        <authorList>
            <person name="Moh T.H."/>
            <person name="Dinesh B."/>
            <person name="Lau N.-S."/>
            <person name="Go F."/>
            <person name="Alexander Chong S.-C."/>
        </authorList>
    </citation>
    <scope>NUCLEOTIDE SEQUENCE [LARGE SCALE GENOMIC DNA]</scope>
    <source>
        <strain evidence="9">CCB-MM1</strain>
    </source>
</reference>
<dbReference type="GO" id="GO:0005886">
    <property type="term" value="C:plasma membrane"/>
    <property type="evidence" value="ECO:0007669"/>
    <property type="project" value="UniProtKB-SubCell"/>
</dbReference>
<feature type="transmembrane region" description="Helical" evidence="7">
    <location>
        <begin position="67"/>
        <end position="84"/>
    </location>
</feature>